<protein>
    <submittedName>
        <fullName evidence="1">Uncharacterized protein</fullName>
    </submittedName>
</protein>
<gene>
    <name evidence="1" type="ORF">GCM10022231_25200</name>
</gene>
<proteinExistence type="predicted"/>
<dbReference type="EMBL" id="BAAAZW010000007">
    <property type="protein sequence ID" value="GAA3963814.1"/>
    <property type="molecule type" value="Genomic_DNA"/>
</dbReference>
<sequence length="87" mass="9015">MLIDCATCPARNRACDGCLMQVLFAPSTRDYGPDTQFGDVDPEMVDAVDVLAATALISPAAAKAAKSDIVAGQTVAGRVGVQYLRAV</sequence>
<reference evidence="2" key="1">
    <citation type="journal article" date="2019" name="Int. J. Syst. Evol. Microbiol.">
        <title>The Global Catalogue of Microorganisms (GCM) 10K type strain sequencing project: providing services to taxonomists for standard genome sequencing and annotation.</title>
        <authorList>
            <consortium name="The Broad Institute Genomics Platform"/>
            <consortium name="The Broad Institute Genome Sequencing Center for Infectious Disease"/>
            <person name="Wu L."/>
            <person name="Ma J."/>
        </authorList>
    </citation>
    <scope>NUCLEOTIDE SEQUENCE [LARGE SCALE GENOMIC DNA]</scope>
    <source>
        <strain evidence="2">JCM 16923</strain>
    </source>
</reference>
<name>A0ABP7PDA2_9ACTN</name>
<evidence type="ECO:0000313" key="1">
    <source>
        <dbReference type="EMBL" id="GAA3963814.1"/>
    </source>
</evidence>
<organism evidence="1 2">
    <name type="scientific">Gordonia caeni</name>
    <dbReference type="NCBI Taxonomy" id="1007097"/>
    <lineage>
        <taxon>Bacteria</taxon>
        <taxon>Bacillati</taxon>
        <taxon>Actinomycetota</taxon>
        <taxon>Actinomycetes</taxon>
        <taxon>Mycobacteriales</taxon>
        <taxon>Gordoniaceae</taxon>
        <taxon>Gordonia</taxon>
    </lineage>
</organism>
<keyword evidence="2" id="KW-1185">Reference proteome</keyword>
<dbReference type="Proteomes" id="UP001418444">
    <property type="component" value="Unassembled WGS sequence"/>
</dbReference>
<evidence type="ECO:0000313" key="2">
    <source>
        <dbReference type="Proteomes" id="UP001418444"/>
    </source>
</evidence>
<comment type="caution">
    <text evidence="1">The sequence shown here is derived from an EMBL/GenBank/DDBJ whole genome shotgun (WGS) entry which is preliminary data.</text>
</comment>
<accession>A0ABP7PDA2</accession>